<keyword evidence="3" id="KW-1185">Reference proteome</keyword>
<proteinExistence type="predicted"/>
<name>A0A8J2J764_9HEXA</name>
<gene>
    <name evidence="2" type="ORF">AFUS01_LOCUS3048</name>
</gene>
<feature type="domain" description="F-box" evidence="1">
    <location>
        <begin position="30"/>
        <end position="54"/>
    </location>
</feature>
<organism evidence="2 3">
    <name type="scientific">Allacma fusca</name>
    <dbReference type="NCBI Taxonomy" id="39272"/>
    <lineage>
        <taxon>Eukaryota</taxon>
        <taxon>Metazoa</taxon>
        <taxon>Ecdysozoa</taxon>
        <taxon>Arthropoda</taxon>
        <taxon>Hexapoda</taxon>
        <taxon>Collembola</taxon>
        <taxon>Symphypleona</taxon>
        <taxon>Sminthuridae</taxon>
        <taxon>Allacma</taxon>
    </lineage>
</organism>
<dbReference type="EMBL" id="CAJVCH010017957">
    <property type="protein sequence ID" value="CAG7684075.1"/>
    <property type="molecule type" value="Genomic_DNA"/>
</dbReference>
<sequence>MEDTPKQEDTESMIVSAVEADPIAFSNDLILDGIFQYLSTPDLLTCGLVNKKWNWNSRVYLQEKRNSLAKVQDCQQLKELNDMLTQSHLPLPFNGLFISGGHQCADASHPEDFYEYLCEDLAIFTRMKLRLMGHTGLDCPAIQFIKRYFQDGSPLEQLEIITLPSKINSLQEMFQGLELNMKSLTSVTFPIRKYDGLVNEVISVASNLQKIFGPIAEDEVEIIRQNKKIQALKDFLLEPEGIPQMETCGQLVLEQPRLRFMKVSSGWYRSNGDNMPVLKKLRHISSIEIIATAAPRHTTNYITSDFRMNLEEFTCHSVRKLRLTKIDFPTEQTWFDWMKELFPNLREFQINVGEKVASYLTSTWTTWPELEQVTVTELGGQNGKKNLDAALCGISEEELQELKTKDETFLRNYQYASTKPGLQNLLCLRRLVLEAQHCKDLARKENTQFLTQLTGHLVLERVRGRNFTVKVIRKECQNSCKPCVFLDHISPFVNFVDK</sequence>
<dbReference type="InterPro" id="IPR001810">
    <property type="entry name" value="F-box_dom"/>
</dbReference>
<dbReference type="Pfam" id="PF00646">
    <property type="entry name" value="F-box"/>
    <property type="match status" value="1"/>
</dbReference>
<evidence type="ECO:0000313" key="3">
    <source>
        <dbReference type="Proteomes" id="UP000708208"/>
    </source>
</evidence>
<evidence type="ECO:0000313" key="2">
    <source>
        <dbReference type="EMBL" id="CAG7684075.1"/>
    </source>
</evidence>
<dbReference type="Proteomes" id="UP000708208">
    <property type="component" value="Unassembled WGS sequence"/>
</dbReference>
<evidence type="ECO:0000259" key="1">
    <source>
        <dbReference type="Pfam" id="PF00646"/>
    </source>
</evidence>
<protein>
    <recommendedName>
        <fullName evidence="1">F-box domain-containing protein</fullName>
    </recommendedName>
</protein>
<reference evidence="2" key="1">
    <citation type="submission" date="2021-06" db="EMBL/GenBank/DDBJ databases">
        <authorList>
            <person name="Hodson N. C."/>
            <person name="Mongue J. A."/>
            <person name="Jaron S. K."/>
        </authorList>
    </citation>
    <scope>NUCLEOTIDE SEQUENCE</scope>
</reference>
<accession>A0A8J2J764</accession>
<comment type="caution">
    <text evidence="2">The sequence shown here is derived from an EMBL/GenBank/DDBJ whole genome shotgun (WGS) entry which is preliminary data.</text>
</comment>
<dbReference type="AlphaFoldDB" id="A0A8J2J764"/>